<protein>
    <submittedName>
        <fullName evidence="3">Uncharacterized protein</fullName>
    </submittedName>
</protein>
<keyword evidence="1" id="KW-1133">Transmembrane helix</keyword>
<evidence type="ECO:0000256" key="1">
    <source>
        <dbReference type="SAM" id="Phobius"/>
    </source>
</evidence>
<accession>A0A914XI06</accession>
<evidence type="ECO:0000313" key="2">
    <source>
        <dbReference type="Proteomes" id="UP000887566"/>
    </source>
</evidence>
<sequence length="217" mass="24358">MIFDESDPKYRLSCCCGAHVQTASTGYVCFTLLIALIATVQGAIRYATTNTYHEQFVALTLLTLSLLTIGSVFVWSWAVRRGRWSLMMLLHGALATWATICLGGAVLSAYALTTESDEFMRKVIRMTFATDEHWSTSATPTIVCWATVVFFVFLTAFFASAVFVLFMYYSYLIAKEESKKIPSWKLGRTSISLHPIAQMPDDNVKDVPFVFTSMPQY</sequence>
<evidence type="ECO:0000313" key="3">
    <source>
        <dbReference type="WBParaSite" id="PSAMB.scaffold825size40796.g9074.t1"/>
    </source>
</evidence>
<keyword evidence="2" id="KW-1185">Reference proteome</keyword>
<dbReference type="Proteomes" id="UP000887566">
    <property type="component" value="Unplaced"/>
</dbReference>
<dbReference type="WBParaSite" id="PSAMB.scaffold825size40796.g9074.t1">
    <property type="protein sequence ID" value="PSAMB.scaffold825size40796.g9074.t1"/>
    <property type="gene ID" value="PSAMB.scaffold825size40796.g9074"/>
</dbReference>
<feature type="transmembrane region" description="Helical" evidence="1">
    <location>
        <begin position="27"/>
        <end position="44"/>
    </location>
</feature>
<proteinExistence type="predicted"/>
<keyword evidence="1" id="KW-0472">Membrane</keyword>
<organism evidence="2 3">
    <name type="scientific">Plectus sambesii</name>
    <dbReference type="NCBI Taxonomy" id="2011161"/>
    <lineage>
        <taxon>Eukaryota</taxon>
        <taxon>Metazoa</taxon>
        <taxon>Ecdysozoa</taxon>
        <taxon>Nematoda</taxon>
        <taxon>Chromadorea</taxon>
        <taxon>Plectida</taxon>
        <taxon>Plectina</taxon>
        <taxon>Plectoidea</taxon>
        <taxon>Plectidae</taxon>
        <taxon>Plectus</taxon>
    </lineage>
</organism>
<keyword evidence="1" id="KW-0812">Transmembrane</keyword>
<feature type="transmembrane region" description="Helical" evidence="1">
    <location>
        <begin position="89"/>
        <end position="112"/>
    </location>
</feature>
<feature type="transmembrane region" description="Helical" evidence="1">
    <location>
        <begin position="145"/>
        <end position="171"/>
    </location>
</feature>
<name>A0A914XI06_9BILA</name>
<dbReference type="AlphaFoldDB" id="A0A914XI06"/>
<reference evidence="3" key="1">
    <citation type="submission" date="2022-11" db="UniProtKB">
        <authorList>
            <consortium name="WormBaseParasite"/>
        </authorList>
    </citation>
    <scope>IDENTIFICATION</scope>
</reference>
<feature type="transmembrane region" description="Helical" evidence="1">
    <location>
        <begin position="56"/>
        <end position="77"/>
    </location>
</feature>